<evidence type="ECO:0000256" key="2">
    <source>
        <dbReference type="ARBA" id="ARBA00022670"/>
    </source>
</evidence>
<dbReference type="PROSITE" id="PS01302">
    <property type="entry name" value="UPF0758"/>
    <property type="match status" value="1"/>
</dbReference>
<comment type="similarity">
    <text evidence="1 7">Belongs to the UPF0758 family.</text>
</comment>
<dbReference type="Proteomes" id="UP000446866">
    <property type="component" value="Unassembled WGS sequence"/>
</dbReference>
<name>A0A845QHP9_9FIRM</name>
<dbReference type="NCBIfam" id="TIGR00608">
    <property type="entry name" value="radc"/>
    <property type="match status" value="1"/>
</dbReference>
<evidence type="ECO:0000256" key="7">
    <source>
        <dbReference type="RuleBase" id="RU003797"/>
    </source>
</evidence>
<dbReference type="PROSITE" id="PS50249">
    <property type="entry name" value="MPN"/>
    <property type="match status" value="1"/>
</dbReference>
<evidence type="ECO:0000256" key="4">
    <source>
        <dbReference type="ARBA" id="ARBA00022801"/>
    </source>
</evidence>
<evidence type="ECO:0000259" key="8">
    <source>
        <dbReference type="PROSITE" id="PS50249"/>
    </source>
</evidence>
<dbReference type="InterPro" id="IPR037518">
    <property type="entry name" value="MPN"/>
</dbReference>
<comment type="caution">
    <text evidence="9">The sequence shown here is derived from an EMBL/GenBank/DDBJ whole genome shotgun (WGS) entry which is preliminary data.</text>
</comment>
<dbReference type="AlphaFoldDB" id="A0A845QHP9"/>
<keyword evidence="3" id="KW-0479">Metal-binding</keyword>
<dbReference type="GO" id="GO:0046872">
    <property type="term" value="F:metal ion binding"/>
    <property type="evidence" value="ECO:0007669"/>
    <property type="project" value="UniProtKB-KW"/>
</dbReference>
<dbReference type="Pfam" id="PF04002">
    <property type="entry name" value="RadC"/>
    <property type="match status" value="1"/>
</dbReference>
<dbReference type="Gene3D" id="3.40.140.10">
    <property type="entry name" value="Cytidine Deaminase, domain 2"/>
    <property type="match status" value="1"/>
</dbReference>
<dbReference type="Pfam" id="PF20582">
    <property type="entry name" value="UPF0758_N"/>
    <property type="match status" value="1"/>
</dbReference>
<reference evidence="9 10" key="1">
    <citation type="submission" date="2018-08" db="EMBL/GenBank/DDBJ databases">
        <title>Murine metabolic-syndrome-specific gut microbial biobank.</title>
        <authorList>
            <person name="Liu C."/>
        </authorList>
    </citation>
    <scope>NUCLEOTIDE SEQUENCE [LARGE SCALE GENOMIC DNA]</scope>
    <source>
        <strain evidence="9 10">28</strain>
    </source>
</reference>
<evidence type="ECO:0000256" key="1">
    <source>
        <dbReference type="ARBA" id="ARBA00010243"/>
    </source>
</evidence>
<dbReference type="SUPFAM" id="SSF102712">
    <property type="entry name" value="JAB1/MPN domain"/>
    <property type="match status" value="1"/>
</dbReference>
<dbReference type="GO" id="GO:0008237">
    <property type="term" value="F:metallopeptidase activity"/>
    <property type="evidence" value="ECO:0007669"/>
    <property type="project" value="UniProtKB-KW"/>
</dbReference>
<keyword evidence="4" id="KW-0378">Hydrolase</keyword>
<dbReference type="NCBIfam" id="NF000642">
    <property type="entry name" value="PRK00024.1"/>
    <property type="match status" value="1"/>
</dbReference>
<organism evidence="9 10">
    <name type="scientific">Anaerotruncus colihominis</name>
    <dbReference type="NCBI Taxonomy" id="169435"/>
    <lineage>
        <taxon>Bacteria</taxon>
        <taxon>Bacillati</taxon>
        <taxon>Bacillota</taxon>
        <taxon>Clostridia</taxon>
        <taxon>Eubacteriales</taxon>
        <taxon>Oscillospiraceae</taxon>
        <taxon>Anaerotruncus</taxon>
    </lineage>
</organism>
<evidence type="ECO:0000256" key="3">
    <source>
        <dbReference type="ARBA" id="ARBA00022723"/>
    </source>
</evidence>
<accession>A0A845QHP9</accession>
<keyword evidence="6" id="KW-0482">Metalloprotease</keyword>
<dbReference type="InterPro" id="IPR046778">
    <property type="entry name" value="UPF0758_N"/>
</dbReference>
<evidence type="ECO:0000313" key="9">
    <source>
        <dbReference type="EMBL" id="NBH61016.1"/>
    </source>
</evidence>
<keyword evidence="10" id="KW-1185">Reference proteome</keyword>
<dbReference type="CDD" id="cd08071">
    <property type="entry name" value="MPN_DUF2466"/>
    <property type="match status" value="1"/>
</dbReference>
<dbReference type="InterPro" id="IPR025657">
    <property type="entry name" value="RadC_JAB"/>
</dbReference>
<dbReference type="GO" id="GO:0006508">
    <property type="term" value="P:proteolysis"/>
    <property type="evidence" value="ECO:0007669"/>
    <property type="project" value="UniProtKB-KW"/>
</dbReference>
<dbReference type="InterPro" id="IPR001405">
    <property type="entry name" value="UPF0758"/>
</dbReference>
<keyword evidence="5" id="KW-0862">Zinc</keyword>
<dbReference type="PANTHER" id="PTHR30471">
    <property type="entry name" value="DNA REPAIR PROTEIN RADC"/>
    <property type="match status" value="1"/>
</dbReference>
<proteinExistence type="inferred from homology"/>
<dbReference type="InterPro" id="IPR020891">
    <property type="entry name" value="UPF0758_CS"/>
</dbReference>
<evidence type="ECO:0000256" key="5">
    <source>
        <dbReference type="ARBA" id="ARBA00022833"/>
    </source>
</evidence>
<keyword evidence="2" id="KW-0645">Protease</keyword>
<sequence length="226" mass="24159">MQIKLLPENERPVEKACSIGIDKLSSAELIALILHTGTKNKSAIGLGEDVLSAFPGGICDLGGCTLEDLLQIDGIGPSKACSILGAIELGKRIAASMPKERSTITGSEDVAKLFMEELRYRKKEHFKSVLVNTKSEIIAVDSVSVGELSSTIIHPREVFQLAIRKSAAAVIFIHNHPSGDPTPSGEDIETTKRLTEAGKLLGIRVLDHVIIGDGRYASMGAMGLME</sequence>
<protein>
    <submittedName>
        <fullName evidence="9">JAB domain-containing protein</fullName>
    </submittedName>
</protein>
<dbReference type="EMBL" id="QXWK01000008">
    <property type="protein sequence ID" value="NBH61016.1"/>
    <property type="molecule type" value="Genomic_DNA"/>
</dbReference>
<evidence type="ECO:0000313" key="10">
    <source>
        <dbReference type="Proteomes" id="UP000446866"/>
    </source>
</evidence>
<evidence type="ECO:0000256" key="6">
    <source>
        <dbReference type="ARBA" id="ARBA00023049"/>
    </source>
</evidence>
<feature type="domain" description="MPN" evidence="8">
    <location>
        <begin position="103"/>
        <end position="225"/>
    </location>
</feature>
<dbReference type="PANTHER" id="PTHR30471:SF3">
    <property type="entry name" value="UPF0758 PROTEIN YEES-RELATED"/>
    <property type="match status" value="1"/>
</dbReference>
<gene>
    <name evidence="9" type="ORF">D0435_05035</name>
</gene>
<dbReference type="RefSeq" id="WP_160201288.1">
    <property type="nucleotide sequence ID" value="NZ_QXWK01000008.1"/>
</dbReference>